<gene>
    <name evidence="2" type="ORF">CRD60_04705</name>
</gene>
<evidence type="ECO:0000313" key="2">
    <source>
        <dbReference type="EMBL" id="RBP97886.1"/>
    </source>
</evidence>
<protein>
    <submittedName>
        <fullName evidence="2">Glycosyl transferase</fullName>
    </submittedName>
</protein>
<evidence type="ECO:0000259" key="1">
    <source>
        <dbReference type="Pfam" id="PF00535"/>
    </source>
</evidence>
<dbReference type="SUPFAM" id="SSF53448">
    <property type="entry name" value="Nucleotide-diphospho-sugar transferases"/>
    <property type="match status" value="1"/>
</dbReference>
<proteinExistence type="predicted"/>
<dbReference type="Pfam" id="PF00535">
    <property type="entry name" value="Glycos_transf_2"/>
    <property type="match status" value="1"/>
</dbReference>
<dbReference type="GO" id="GO:0016740">
    <property type="term" value="F:transferase activity"/>
    <property type="evidence" value="ECO:0007669"/>
    <property type="project" value="UniProtKB-KW"/>
</dbReference>
<sequence>MQADTSKTLTFVVPAFNMELYLGRCVNSLVAARRTDDIEVIIVDDGSSDGTADLADSLQRRLPGVVRVIHQTNKGHGGAVNAGVAEARGTYIKVVDADDWVGSDSLERVLKVMRRQVSGPSPVDLLVTDYVYDKVGKHRKHVVRFANVMKPNRVLGWDDLRHFGIAQYMIMHTLIFRTDVLRESKLELPEHTFYVDFIYSYQPFPWVKTLMYLDTPLYHYFIGRDGQSVQTDVMIRRVNQLRKVNRLMAEATPERGTVPQGLYRYMIHFLSINSVVTSVFLILSRDPKNYQAKAELWKSMDRMSPQIARDVRRKLPSRAINLHGPIGRAIIRWGYGVAERFIGFN</sequence>
<name>A0A366K828_9BIFI</name>
<dbReference type="InterPro" id="IPR029044">
    <property type="entry name" value="Nucleotide-diphossugar_trans"/>
</dbReference>
<organism evidence="2 3">
    <name type="scientific">Bifidobacterium aemilianum</name>
    <dbReference type="NCBI Taxonomy" id="2493120"/>
    <lineage>
        <taxon>Bacteria</taxon>
        <taxon>Bacillati</taxon>
        <taxon>Actinomycetota</taxon>
        <taxon>Actinomycetes</taxon>
        <taxon>Bifidobacteriales</taxon>
        <taxon>Bifidobacteriaceae</taxon>
        <taxon>Bifidobacterium</taxon>
    </lineage>
</organism>
<feature type="domain" description="Glycosyltransferase 2-like" evidence="1">
    <location>
        <begin position="11"/>
        <end position="116"/>
    </location>
</feature>
<dbReference type="AlphaFoldDB" id="A0A366K828"/>
<keyword evidence="3" id="KW-1185">Reference proteome</keyword>
<accession>A0A366K828</accession>
<reference evidence="2 3" key="1">
    <citation type="submission" date="2017-10" db="EMBL/GenBank/DDBJ databases">
        <title>Bifidobacterium xylocopum sp. nov. and Bifidobacterium aemilianum sp. nov., from the carpenter bee (Xylocopa violacea) digestive tract.</title>
        <authorList>
            <person name="Alberoni D."/>
            <person name="Baffoni L."/>
            <person name="Di Gioia D."/>
            <person name="Gaggia F."/>
            <person name="Biavati B."/>
        </authorList>
    </citation>
    <scope>NUCLEOTIDE SEQUENCE [LARGE SCALE GENOMIC DNA]</scope>
    <source>
        <strain evidence="2 3">XV10</strain>
    </source>
</reference>
<dbReference type="InterPro" id="IPR050834">
    <property type="entry name" value="Glycosyltransf_2"/>
</dbReference>
<keyword evidence="2" id="KW-0808">Transferase</keyword>
<dbReference type="OrthoDB" id="396512at2"/>
<dbReference type="InterPro" id="IPR001173">
    <property type="entry name" value="Glyco_trans_2-like"/>
</dbReference>
<dbReference type="CDD" id="cd00761">
    <property type="entry name" value="Glyco_tranf_GTA_type"/>
    <property type="match status" value="1"/>
</dbReference>
<comment type="caution">
    <text evidence="2">The sequence shown here is derived from an EMBL/GenBank/DDBJ whole genome shotgun (WGS) entry which is preliminary data.</text>
</comment>
<dbReference type="PANTHER" id="PTHR43685">
    <property type="entry name" value="GLYCOSYLTRANSFERASE"/>
    <property type="match status" value="1"/>
</dbReference>
<dbReference type="EMBL" id="PDCG01000003">
    <property type="protein sequence ID" value="RBP97886.1"/>
    <property type="molecule type" value="Genomic_DNA"/>
</dbReference>
<dbReference type="PANTHER" id="PTHR43685:SF11">
    <property type="entry name" value="GLYCOSYLTRANSFERASE TAGX-RELATED"/>
    <property type="match status" value="1"/>
</dbReference>
<dbReference type="Proteomes" id="UP000252530">
    <property type="component" value="Unassembled WGS sequence"/>
</dbReference>
<dbReference type="RefSeq" id="WP_113860135.1">
    <property type="nucleotide sequence ID" value="NZ_PDCG01000003.1"/>
</dbReference>
<evidence type="ECO:0000313" key="3">
    <source>
        <dbReference type="Proteomes" id="UP000252530"/>
    </source>
</evidence>
<dbReference type="Gene3D" id="3.90.550.10">
    <property type="entry name" value="Spore Coat Polysaccharide Biosynthesis Protein SpsA, Chain A"/>
    <property type="match status" value="1"/>
</dbReference>